<evidence type="ECO:0000256" key="4">
    <source>
        <dbReference type="ARBA" id="ARBA00013078"/>
    </source>
</evidence>
<keyword evidence="5" id="KW-0378">Hydrolase</keyword>
<protein>
    <recommendedName>
        <fullName evidence="4">phosphoglycolate phosphatase</fullName>
        <ecNumber evidence="4">3.1.3.18</ecNumber>
    </recommendedName>
</protein>
<dbReference type="RefSeq" id="WP_109368326.1">
    <property type="nucleotide sequence ID" value="NZ_OOFM01000005.1"/>
</dbReference>
<dbReference type="InterPro" id="IPR050155">
    <property type="entry name" value="HAD-like_hydrolase_sf"/>
</dbReference>
<dbReference type="GO" id="GO:0008967">
    <property type="term" value="F:phosphoglycolate phosphatase activity"/>
    <property type="evidence" value="ECO:0007669"/>
    <property type="project" value="UniProtKB-EC"/>
</dbReference>
<dbReference type="NCBIfam" id="TIGR01509">
    <property type="entry name" value="HAD-SF-IA-v3"/>
    <property type="match status" value="1"/>
</dbReference>
<dbReference type="SUPFAM" id="SSF56784">
    <property type="entry name" value="HAD-like"/>
    <property type="match status" value="1"/>
</dbReference>
<dbReference type="InterPro" id="IPR023214">
    <property type="entry name" value="HAD_sf"/>
</dbReference>
<reference evidence="6" key="1">
    <citation type="submission" date="2017-12" db="EMBL/GenBank/DDBJ databases">
        <authorList>
            <person name="Diaz M."/>
        </authorList>
    </citation>
    <scope>NUCLEOTIDE SEQUENCE [LARGE SCALE GENOMIC DNA]</scope>
    <source>
        <strain evidence="6">FI11154</strain>
    </source>
</reference>
<accession>A0A2P9HK45</accession>
<evidence type="ECO:0000313" key="6">
    <source>
        <dbReference type="Proteomes" id="UP000246073"/>
    </source>
</evidence>
<evidence type="ECO:0000256" key="1">
    <source>
        <dbReference type="ARBA" id="ARBA00000830"/>
    </source>
</evidence>
<comment type="catalytic activity">
    <reaction evidence="1">
        <text>2-phosphoglycolate + H2O = glycolate + phosphate</text>
        <dbReference type="Rhea" id="RHEA:14369"/>
        <dbReference type="ChEBI" id="CHEBI:15377"/>
        <dbReference type="ChEBI" id="CHEBI:29805"/>
        <dbReference type="ChEBI" id="CHEBI:43474"/>
        <dbReference type="ChEBI" id="CHEBI:58033"/>
        <dbReference type="EC" id="3.1.3.18"/>
    </reaction>
</comment>
<evidence type="ECO:0000313" key="5">
    <source>
        <dbReference type="EMBL" id="SPL64477.1"/>
    </source>
</evidence>
<name>A0A2P9HK45_9HYPH</name>
<organism evidence="5 6">
    <name type="scientific">Ochrobactrum soli</name>
    <dbReference type="NCBI Taxonomy" id="2448455"/>
    <lineage>
        <taxon>Bacteria</taxon>
        <taxon>Pseudomonadati</taxon>
        <taxon>Pseudomonadota</taxon>
        <taxon>Alphaproteobacteria</taxon>
        <taxon>Hyphomicrobiales</taxon>
        <taxon>Brucellaceae</taxon>
        <taxon>Brucella/Ochrobactrum group</taxon>
        <taxon>Ochrobactrum</taxon>
    </lineage>
</organism>
<dbReference type="SFLD" id="SFLDS00003">
    <property type="entry name" value="Haloacid_Dehalogenase"/>
    <property type="match status" value="1"/>
</dbReference>
<dbReference type="EMBL" id="OOFM01000005">
    <property type="protein sequence ID" value="SPL64477.1"/>
    <property type="molecule type" value="Genomic_DNA"/>
</dbReference>
<dbReference type="PANTHER" id="PTHR43434">
    <property type="entry name" value="PHOSPHOGLYCOLATE PHOSPHATASE"/>
    <property type="match status" value="1"/>
</dbReference>
<evidence type="ECO:0000256" key="2">
    <source>
        <dbReference type="ARBA" id="ARBA00004818"/>
    </source>
</evidence>
<dbReference type="PRINTS" id="PR00413">
    <property type="entry name" value="HADHALOGNASE"/>
</dbReference>
<dbReference type="Gene3D" id="3.40.50.1000">
    <property type="entry name" value="HAD superfamily/HAD-like"/>
    <property type="match status" value="1"/>
</dbReference>
<dbReference type="InterPro" id="IPR036412">
    <property type="entry name" value="HAD-like_sf"/>
</dbReference>
<dbReference type="SFLD" id="SFLDG01129">
    <property type="entry name" value="C1.5:_HAD__Beta-PGM__Phosphata"/>
    <property type="match status" value="1"/>
</dbReference>
<comment type="pathway">
    <text evidence="2">Organic acid metabolism; glycolate biosynthesis; glycolate from 2-phosphoglycolate: step 1/1.</text>
</comment>
<dbReference type="PANTHER" id="PTHR43434:SF1">
    <property type="entry name" value="PHOSPHOGLYCOLATE PHOSPHATASE"/>
    <property type="match status" value="1"/>
</dbReference>
<dbReference type="GO" id="GO:0005829">
    <property type="term" value="C:cytosol"/>
    <property type="evidence" value="ECO:0007669"/>
    <property type="project" value="TreeGrafter"/>
</dbReference>
<dbReference type="GO" id="GO:0006281">
    <property type="term" value="P:DNA repair"/>
    <property type="evidence" value="ECO:0007669"/>
    <property type="project" value="TreeGrafter"/>
</dbReference>
<evidence type="ECO:0000256" key="3">
    <source>
        <dbReference type="ARBA" id="ARBA00006171"/>
    </source>
</evidence>
<dbReference type="Proteomes" id="UP000246073">
    <property type="component" value="Unassembled WGS sequence"/>
</dbReference>
<sequence>MSATPFADRLKNIRAVLFDKDGTLIDFDRTWFSVSWTLAQRSAQCLGKGDEPHARSLLDAGGYDWTAKRFRANSVIAAGTVEDIVSLWHPELDDADRRSLIGEYDRYAVAEGARSAVAIEGLRETLEALRAMGYRLGIATNDSEAGAHATARALGIEGFFEVIIGYDTAARPKPFPDPLLHFAEKLGLQPREIAMVGDNLHDLETAHAADAGLAIGVLSGNSPREALEPHADVVLQSIAGLPQLLKAIP</sequence>
<dbReference type="Pfam" id="PF00702">
    <property type="entry name" value="Hydrolase"/>
    <property type="match status" value="1"/>
</dbReference>
<dbReference type="EC" id="3.1.3.18" evidence="4"/>
<dbReference type="NCBIfam" id="TIGR01549">
    <property type="entry name" value="HAD-SF-IA-v1"/>
    <property type="match status" value="1"/>
</dbReference>
<gene>
    <name evidence="5" type="ORF">OHAE_344</name>
</gene>
<dbReference type="InterPro" id="IPR006439">
    <property type="entry name" value="HAD-SF_hydro_IA"/>
</dbReference>
<proteinExistence type="inferred from homology"/>
<dbReference type="InterPro" id="IPR023198">
    <property type="entry name" value="PGP-like_dom2"/>
</dbReference>
<dbReference type="Gene3D" id="1.10.150.240">
    <property type="entry name" value="Putative phosphatase, domain 2"/>
    <property type="match status" value="1"/>
</dbReference>
<comment type="similarity">
    <text evidence="3">Belongs to the HAD-like hydrolase superfamily. CbbY/CbbZ/Gph/YieH family.</text>
</comment>
<dbReference type="AlphaFoldDB" id="A0A2P9HK45"/>